<dbReference type="GO" id="GO:0003723">
    <property type="term" value="F:RNA binding"/>
    <property type="evidence" value="ECO:0007669"/>
    <property type="project" value="UniProtKB-KW"/>
</dbReference>
<accession>B8MCT8</accession>
<dbReference type="EMBL" id="EQ962655">
    <property type="protein sequence ID" value="EED18990.1"/>
    <property type="molecule type" value="Genomic_DNA"/>
</dbReference>
<gene>
    <name evidence="3" type="ORF">TSTA_126980</name>
</gene>
<reference evidence="4" key="1">
    <citation type="journal article" date="2015" name="Genome Announc.">
        <title>Genome sequence of the AIDS-associated pathogen Penicillium marneffei (ATCC18224) and its near taxonomic relative Talaromyces stipitatus (ATCC10500).</title>
        <authorList>
            <person name="Nierman W.C."/>
            <person name="Fedorova-Abrams N.D."/>
            <person name="Andrianopoulos A."/>
        </authorList>
    </citation>
    <scope>NUCLEOTIDE SEQUENCE [LARGE SCALE GENOMIC DNA]</scope>
    <source>
        <strain evidence="4">ATCC 10500 / CBS 375.48 / QM 6759 / NRRL 1006</strain>
    </source>
</reference>
<keyword evidence="1" id="KW-0694">RNA-binding</keyword>
<keyword evidence="4" id="KW-1185">Reference proteome</keyword>
<dbReference type="VEuPathDB" id="FungiDB:TSTA_126980"/>
<dbReference type="HOGENOM" id="CLU_1113658_0_0_1"/>
<organism evidence="3 4">
    <name type="scientific">Talaromyces stipitatus (strain ATCC 10500 / CBS 375.48 / QM 6759 / NRRL 1006)</name>
    <name type="common">Penicillium stipitatum</name>
    <dbReference type="NCBI Taxonomy" id="441959"/>
    <lineage>
        <taxon>Eukaryota</taxon>
        <taxon>Fungi</taxon>
        <taxon>Dikarya</taxon>
        <taxon>Ascomycota</taxon>
        <taxon>Pezizomycotina</taxon>
        <taxon>Eurotiomycetes</taxon>
        <taxon>Eurotiomycetidae</taxon>
        <taxon>Eurotiales</taxon>
        <taxon>Trichocomaceae</taxon>
        <taxon>Talaromyces</taxon>
        <taxon>Talaromyces sect. Talaromyces</taxon>
    </lineage>
</organism>
<evidence type="ECO:0000313" key="3">
    <source>
        <dbReference type="EMBL" id="EED18990.1"/>
    </source>
</evidence>
<dbReference type="GeneID" id="8099125"/>
<dbReference type="PhylomeDB" id="B8MCT8"/>
<dbReference type="GO" id="GO:0005634">
    <property type="term" value="C:nucleus"/>
    <property type="evidence" value="ECO:0007669"/>
    <property type="project" value="UniProtKB-ARBA"/>
</dbReference>
<name>B8MCT8_TALSN</name>
<dbReference type="InParanoid" id="B8MCT8"/>
<dbReference type="AlphaFoldDB" id="B8MCT8"/>
<dbReference type="GO" id="GO:0015074">
    <property type="term" value="P:DNA integration"/>
    <property type="evidence" value="ECO:0007669"/>
    <property type="project" value="InterPro"/>
</dbReference>
<proteinExistence type="predicted"/>
<dbReference type="Gene3D" id="3.30.420.10">
    <property type="entry name" value="Ribonuclease H-like superfamily/Ribonuclease H"/>
    <property type="match status" value="1"/>
</dbReference>
<dbReference type="InterPro" id="IPR036397">
    <property type="entry name" value="RNaseH_sf"/>
</dbReference>
<protein>
    <recommendedName>
        <fullName evidence="2">Integrase catalytic domain-containing protein</fullName>
    </recommendedName>
</protein>
<dbReference type="SUPFAM" id="SSF53098">
    <property type="entry name" value="Ribonuclease H-like"/>
    <property type="match status" value="1"/>
</dbReference>
<dbReference type="STRING" id="441959.B8MCT8"/>
<evidence type="ECO:0000313" key="4">
    <source>
        <dbReference type="Proteomes" id="UP000001745"/>
    </source>
</evidence>
<dbReference type="Proteomes" id="UP000001745">
    <property type="component" value="Unassembled WGS sequence"/>
</dbReference>
<dbReference type="InterPro" id="IPR001584">
    <property type="entry name" value="Integrase_cat-core"/>
</dbReference>
<dbReference type="RefSeq" id="XP_002482982.1">
    <property type="nucleotide sequence ID" value="XM_002482937.1"/>
</dbReference>
<sequence length="250" mass="28849">MTLLDSGATVHITNKWDKLINMQLNVQIIMARKIEIQILWSEQTNKDLCHVKCTGKLYLLEWNSNKNSKTSLSKELALSSFDKRILKDPTQATKEANITALFQKRNKEGFKEKCEVYAIIKIRKKISRVLMTPPTRLFQKLFVDIIVMNLAINKNSYALHAVNPYTKFHILMTTRTKSVNFNLENMIEEIKHTFKTRIEEIQLDGESSLNGISFRDYSQKRKIRLIVTVLDTLEQNGPSERAGGIISMKS</sequence>
<dbReference type="PROSITE" id="PS50994">
    <property type="entry name" value="INTEGRASE"/>
    <property type="match status" value="1"/>
</dbReference>
<feature type="domain" description="Integrase catalytic" evidence="2">
    <location>
        <begin position="130"/>
        <end position="250"/>
    </location>
</feature>
<feature type="non-terminal residue" evidence="3">
    <location>
        <position position="250"/>
    </location>
</feature>
<evidence type="ECO:0000256" key="1">
    <source>
        <dbReference type="ARBA" id="ARBA00022884"/>
    </source>
</evidence>
<evidence type="ECO:0000259" key="2">
    <source>
        <dbReference type="PROSITE" id="PS50994"/>
    </source>
</evidence>
<dbReference type="InterPro" id="IPR012337">
    <property type="entry name" value="RNaseH-like_sf"/>
</dbReference>